<evidence type="ECO:0000256" key="3">
    <source>
        <dbReference type="SAM" id="MobiDB-lite"/>
    </source>
</evidence>
<feature type="transmembrane region" description="Helical" evidence="4">
    <location>
        <begin position="124"/>
        <end position="143"/>
    </location>
</feature>
<feature type="transmembrane region" description="Helical" evidence="4">
    <location>
        <begin position="445"/>
        <end position="466"/>
    </location>
</feature>
<reference evidence="5" key="1">
    <citation type="submission" date="2022-07" db="EMBL/GenBank/DDBJ databases">
        <title>Draft genome sequence of Zalerion maritima ATCC 34329, a (micro)plastics degrading marine fungus.</title>
        <authorList>
            <person name="Paco A."/>
            <person name="Goncalves M.F.M."/>
            <person name="Rocha-Santos T.A.P."/>
            <person name="Alves A."/>
        </authorList>
    </citation>
    <scope>NUCLEOTIDE SEQUENCE</scope>
    <source>
        <strain evidence="5">ATCC 34329</strain>
    </source>
</reference>
<feature type="transmembrane region" description="Helical" evidence="4">
    <location>
        <begin position="273"/>
        <end position="293"/>
    </location>
</feature>
<dbReference type="GO" id="GO:0016020">
    <property type="term" value="C:membrane"/>
    <property type="evidence" value="ECO:0007669"/>
    <property type="project" value="UniProtKB-SubCell"/>
</dbReference>
<name>A0AAD5RR13_9PEZI</name>
<proteinExistence type="inferred from homology"/>
<keyword evidence="4" id="KW-0812">Transmembrane</keyword>
<protein>
    <submittedName>
        <fullName evidence="5">3-oxoacyl-[acyl-carrier-protein] reductase</fullName>
    </submittedName>
</protein>
<feature type="transmembrane region" description="Helical" evidence="4">
    <location>
        <begin position="478"/>
        <end position="497"/>
    </location>
</feature>
<feature type="transmembrane region" description="Helical" evidence="4">
    <location>
        <begin position="242"/>
        <end position="261"/>
    </location>
</feature>
<dbReference type="PANTHER" id="PTHR11360:SF130">
    <property type="entry name" value="MAJOR FACILITATOR SUPERFAMILY (MFS) PROFILE DOMAIN-CONTAINING PROTEIN-RELATED"/>
    <property type="match status" value="1"/>
</dbReference>
<dbReference type="AlphaFoldDB" id="A0AAD5RR13"/>
<keyword evidence="6" id="KW-1185">Reference proteome</keyword>
<comment type="caution">
    <text evidence="5">The sequence shown here is derived from an EMBL/GenBank/DDBJ whole genome shotgun (WGS) entry which is preliminary data.</text>
</comment>
<evidence type="ECO:0000313" key="5">
    <source>
        <dbReference type="EMBL" id="KAJ2902298.1"/>
    </source>
</evidence>
<dbReference type="Gene3D" id="1.20.1250.20">
    <property type="entry name" value="MFS general substrate transporter like domains"/>
    <property type="match status" value="1"/>
</dbReference>
<dbReference type="InterPro" id="IPR036259">
    <property type="entry name" value="MFS_trans_sf"/>
</dbReference>
<keyword evidence="4" id="KW-1133">Transmembrane helix</keyword>
<feature type="transmembrane region" description="Helical" evidence="4">
    <location>
        <begin position="209"/>
        <end position="230"/>
    </location>
</feature>
<dbReference type="Proteomes" id="UP001201980">
    <property type="component" value="Unassembled WGS sequence"/>
</dbReference>
<keyword evidence="4" id="KW-0472">Membrane</keyword>
<evidence type="ECO:0000256" key="1">
    <source>
        <dbReference type="ARBA" id="ARBA00004141"/>
    </source>
</evidence>
<feature type="transmembrane region" description="Helical" evidence="4">
    <location>
        <begin position="185"/>
        <end position="203"/>
    </location>
</feature>
<sequence>MTIPTPSSSATLSYEVAEETKHKNILPHDVVEKDLEKQEDENPESIINGSSQEESGVRSDGSIGSVQHDVHSADHDEDGEDERSNPSNGGSGIVSRITSRSGVAPEPPPDGGLQAWTVVFCGHLNIMVTWGIIISFGVFQTYYATLLPSRSPSDISWIGSVQVFLTFFVGTLSGRLVDAGFFRPVFLAGGLLLLLGTFSTSWATQYWQFLLAQGICLGLGQGCLFCPTLALVSTYFSSKRSLALGLIACGSATGGLVFPAMVRQLLPQVGLPWTMRAMGFIQLLCLVVSLVSMRPRIRPRRNGRWVEWGAFKEVHYTFYAVGTFFCFWGVYFAFYYLSSFATDVLDPPFSYADSLNLLLILNGVGIIGRTLPNHVADKIGPLNMFVPFAFISGLLSLCWIAVTSAAGLYVWATINGIVASGLQSLFAAALSSLTDDPRKMGVRMGMIFTIVSFSVLTGAPIQGAIITAQGGSYVGAQAFAGVSLLIGSGFLAASRIARSRSRGKGWRDMV</sequence>
<dbReference type="EMBL" id="JAKWBI020000117">
    <property type="protein sequence ID" value="KAJ2902298.1"/>
    <property type="molecule type" value="Genomic_DNA"/>
</dbReference>
<dbReference type="GO" id="GO:0022857">
    <property type="term" value="F:transmembrane transporter activity"/>
    <property type="evidence" value="ECO:0007669"/>
    <property type="project" value="InterPro"/>
</dbReference>
<comment type="subcellular location">
    <subcellularLocation>
        <location evidence="1">Membrane</location>
        <topology evidence="1">Multi-pass membrane protein</topology>
    </subcellularLocation>
</comment>
<feature type="region of interest" description="Disordered" evidence="3">
    <location>
        <begin position="1"/>
        <end position="108"/>
    </location>
</feature>
<dbReference type="InterPro" id="IPR011701">
    <property type="entry name" value="MFS"/>
</dbReference>
<dbReference type="Pfam" id="PF07690">
    <property type="entry name" value="MFS_1"/>
    <property type="match status" value="1"/>
</dbReference>
<gene>
    <name evidence="5" type="ORF">MKZ38_000764</name>
</gene>
<feature type="transmembrane region" description="Helical" evidence="4">
    <location>
        <begin position="408"/>
        <end position="433"/>
    </location>
</feature>
<feature type="transmembrane region" description="Helical" evidence="4">
    <location>
        <begin position="155"/>
        <end position="173"/>
    </location>
</feature>
<evidence type="ECO:0000256" key="2">
    <source>
        <dbReference type="ARBA" id="ARBA00006727"/>
    </source>
</evidence>
<evidence type="ECO:0000256" key="4">
    <source>
        <dbReference type="SAM" id="Phobius"/>
    </source>
</evidence>
<feature type="transmembrane region" description="Helical" evidence="4">
    <location>
        <begin position="380"/>
        <end position="402"/>
    </location>
</feature>
<dbReference type="SUPFAM" id="SSF103473">
    <property type="entry name" value="MFS general substrate transporter"/>
    <property type="match status" value="1"/>
</dbReference>
<feature type="transmembrane region" description="Helical" evidence="4">
    <location>
        <begin position="314"/>
        <end position="337"/>
    </location>
</feature>
<feature type="transmembrane region" description="Helical" evidence="4">
    <location>
        <begin position="349"/>
        <end position="368"/>
    </location>
</feature>
<feature type="compositionally biased region" description="Polar residues" evidence="3">
    <location>
        <begin position="45"/>
        <end position="54"/>
    </location>
</feature>
<feature type="compositionally biased region" description="Polar residues" evidence="3">
    <location>
        <begin position="1"/>
        <end position="12"/>
    </location>
</feature>
<evidence type="ECO:0000313" key="6">
    <source>
        <dbReference type="Proteomes" id="UP001201980"/>
    </source>
</evidence>
<dbReference type="InterPro" id="IPR050327">
    <property type="entry name" value="Proton-linked_MCT"/>
</dbReference>
<organism evidence="5 6">
    <name type="scientific">Zalerion maritima</name>
    <dbReference type="NCBI Taxonomy" id="339359"/>
    <lineage>
        <taxon>Eukaryota</taxon>
        <taxon>Fungi</taxon>
        <taxon>Dikarya</taxon>
        <taxon>Ascomycota</taxon>
        <taxon>Pezizomycotina</taxon>
        <taxon>Sordariomycetes</taxon>
        <taxon>Lulworthiomycetidae</taxon>
        <taxon>Lulworthiales</taxon>
        <taxon>Lulworthiaceae</taxon>
        <taxon>Zalerion</taxon>
    </lineage>
</organism>
<comment type="similarity">
    <text evidence="2">Belongs to the major facilitator superfamily. Monocarboxylate porter (TC 2.A.1.13) family.</text>
</comment>
<accession>A0AAD5RR13</accession>
<dbReference type="PANTHER" id="PTHR11360">
    <property type="entry name" value="MONOCARBOXYLATE TRANSPORTER"/>
    <property type="match status" value="1"/>
</dbReference>